<sequence length="582" mass="62400">MENFMAGEIQAAFNTVYSDGPSTQPDEPSKARIRNELAPVIQAQVDDGISIANDALQVASSGTRPVKTPIRAASVSNVTLASVVNGASFGGVTVATGDRVGFLGQTSAAENGVYVVQASAPPVRAVDLDTGDEFPYASFYINVGTLAGQTYTCVTPAPITVGTTLLTFRKTADVSSLVPEIAETSARVTDLENTKTTMRRVVEILIDGWTSAEICLVGDSITWGVGATGTATETPRTGELTDPRNNLTSPSWANLFRDYLIANFCSGTLVNPSLGVGYARRWFEFDPTTDAKIRYISRSSGLDITPKPVASNGNASFRRLLDLPANNSDRAIEFTFYGDEAEFVFAGTATDPGATFTVEVDGAVAGTYSHYRNPAAFRQTQAITAAFGQHTVRIWNNSNTQALRCEMVRHNRRLQVRNQGIIGVQSARWLPTDTLWPGIAATDNIVLCQLGTNDRIGFSGFSLRPQKLRDNLNTIVTQLKADGKVVVLATPPKAAPTSDYPIVGNPTYYFDTADAAQAVRLAAEDMKVSVIDHFQNFAINYASLLADGIHPDDDGHYVEYKDGLVAAIQREQAAIALAAMAA</sequence>
<accession>A0A6A7ZXN0</accession>
<dbReference type="InterPro" id="IPR013830">
    <property type="entry name" value="SGNH_hydro"/>
</dbReference>
<protein>
    <recommendedName>
        <fullName evidence="1">SGNH hydrolase-type esterase domain-containing protein</fullName>
    </recommendedName>
</protein>
<evidence type="ECO:0000313" key="2">
    <source>
        <dbReference type="EMBL" id="MQW06567.1"/>
    </source>
</evidence>
<dbReference type="EMBL" id="WISP01000172">
    <property type="protein sequence ID" value="MQW06567.1"/>
    <property type="molecule type" value="Genomic_DNA"/>
</dbReference>
<dbReference type="AlphaFoldDB" id="A0A6A7ZXN0"/>
<proteinExistence type="predicted"/>
<reference evidence="2" key="1">
    <citation type="journal article" date="2013" name="Genome Biol.">
        <title>Comparative genomics of the core and accessory genomes of 48 Sinorhizobium strains comprising five genospecies.</title>
        <authorList>
            <person name="Sugawara M."/>
            <person name="Epstein B."/>
            <person name="Badgley B.D."/>
            <person name="Unno T."/>
            <person name="Xu L."/>
            <person name="Reese J."/>
            <person name="Gyaneshwar P."/>
            <person name="Denny R."/>
            <person name="Mudge J."/>
            <person name="Bharti A.K."/>
            <person name="Farmer A.D."/>
            <person name="May G.D."/>
            <person name="Woodward J.E."/>
            <person name="Medigue C."/>
            <person name="Vallenet D."/>
            <person name="Lajus A."/>
            <person name="Rouy Z."/>
            <person name="Martinez-Vaz B."/>
            <person name="Tiffin P."/>
            <person name="Young N.D."/>
            <person name="Sadowsky M.J."/>
        </authorList>
    </citation>
    <scope>NUCLEOTIDE SEQUENCE</scope>
    <source>
        <strain evidence="2">M30</strain>
    </source>
</reference>
<dbReference type="Pfam" id="PF13472">
    <property type="entry name" value="Lipase_GDSL_2"/>
    <property type="match status" value="1"/>
</dbReference>
<dbReference type="InterPro" id="IPR036514">
    <property type="entry name" value="SGNH_hydro_sf"/>
</dbReference>
<gene>
    <name evidence="2" type="ORF">GHK45_23430</name>
</gene>
<dbReference type="Gene3D" id="3.40.50.1110">
    <property type="entry name" value="SGNH hydrolase"/>
    <property type="match status" value="1"/>
</dbReference>
<dbReference type="SUPFAM" id="SSF52266">
    <property type="entry name" value="SGNH hydrolase"/>
    <property type="match status" value="1"/>
</dbReference>
<dbReference type="GO" id="GO:0016788">
    <property type="term" value="F:hydrolase activity, acting on ester bonds"/>
    <property type="evidence" value="ECO:0007669"/>
    <property type="project" value="UniProtKB-ARBA"/>
</dbReference>
<organism evidence="2">
    <name type="scientific">Rhizobium meliloti</name>
    <name type="common">Ensifer meliloti</name>
    <name type="synonym">Sinorhizobium meliloti</name>
    <dbReference type="NCBI Taxonomy" id="382"/>
    <lineage>
        <taxon>Bacteria</taxon>
        <taxon>Pseudomonadati</taxon>
        <taxon>Pseudomonadota</taxon>
        <taxon>Alphaproteobacteria</taxon>
        <taxon>Hyphomicrobiales</taxon>
        <taxon>Rhizobiaceae</taxon>
        <taxon>Sinorhizobium/Ensifer group</taxon>
        <taxon>Sinorhizobium</taxon>
    </lineage>
</organism>
<feature type="domain" description="SGNH hydrolase-type esterase" evidence="1">
    <location>
        <begin position="384"/>
        <end position="556"/>
    </location>
</feature>
<evidence type="ECO:0000259" key="1">
    <source>
        <dbReference type="Pfam" id="PF13472"/>
    </source>
</evidence>
<name>A0A6A7ZXN0_RHIML</name>
<comment type="caution">
    <text evidence="2">The sequence shown here is derived from an EMBL/GenBank/DDBJ whole genome shotgun (WGS) entry which is preliminary data.</text>
</comment>
<dbReference type="RefSeq" id="WP_153318632.1">
    <property type="nucleotide sequence ID" value="NZ_WISP01000172.1"/>
</dbReference>